<dbReference type="Proteomes" id="UP000247465">
    <property type="component" value="Chromosome"/>
</dbReference>
<dbReference type="KEGG" id="mtar:DF168_01878"/>
<keyword evidence="1" id="KW-0175">Coiled coil</keyword>
<sequence>MKLYARPGRILLVLLMQAGIVGHELHSTNYNSTEVIEKWADVTNLISIEVSEWKELKALLTYNIDLLNTEITDLEHQISQSEEQAREAERKTDLLRDEESNLRNASAIVNKKVTEYENRIRNLSGVFPPALDERIIQFMSRLPAEPGTSTMPLEERLATVLNILEEVDKFNDSVTVVSELKLVSSGERVEVKTMYLGLAHAFYVDRNIGFAGVGIPVNGHWEWTPRPELAESINRSILMYENAIKPAEFIPLSVTID</sequence>
<dbReference type="AlphaFoldDB" id="A0A2Z4AER7"/>
<protein>
    <submittedName>
        <fullName evidence="2">Uncharacterized protein</fullName>
    </submittedName>
</protein>
<dbReference type="InterPro" id="IPR016866">
    <property type="entry name" value="UCP028069"/>
</dbReference>
<evidence type="ECO:0000256" key="1">
    <source>
        <dbReference type="SAM" id="Coils"/>
    </source>
</evidence>
<feature type="coiled-coil region" evidence="1">
    <location>
        <begin position="64"/>
        <end position="105"/>
    </location>
</feature>
<proteinExistence type="predicted"/>
<dbReference type="EMBL" id="CP029803">
    <property type="protein sequence ID" value="AWT60661.1"/>
    <property type="molecule type" value="Genomic_DNA"/>
</dbReference>
<organism evidence="2 3">
    <name type="scientific">Candidatus Moanibacter tarae</name>
    <dbReference type="NCBI Taxonomy" id="2200854"/>
    <lineage>
        <taxon>Bacteria</taxon>
        <taxon>Pseudomonadati</taxon>
        <taxon>Verrucomicrobiota</taxon>
        <taxon>Opitutia</taxon>
        <taxon>Puniceicoccales</taxon>
        <taxon>Puniceicoccales incertae sedis</taxon>
        <taxon>Candidatus Moanibacter</taxon>
    </lineage>
</organism>
<evidence type="ECO:0000313" key="2">
    <source>
        <dbReference type="EMBL" id="AWT60661.1"/>
    </source>
</evidence>
<gene>
    <name evidence="2" type="ORF">DF168_01878</name>
</gene>
<reference evidence="2 3" key="1">
    <citation type="submission" date="2018-06" db="EMBL/GenBank/DDBJ databases">
        <title>Draft Genome Sequence of a Novel Marine Bacterium Related to the Verrucomicrobia.</title>
        <authorList>
            <person name="Vosseberg J."/>
            <person name="Martijn J."/>
            <person name="Ettema T.J.G."/>
        </authorList>
    </citation>
    <scope>NUCLEOTIDE SEQUENCE [LARGE SCALE GENOMIC DNA]</scope>
    <source>
        <strain evidence="2">TARA_B100001123</strain>
    </source>
</reference>
<name>A0A2Z4AER7_9BACT</name>
<evidence type="ECO:0000313" key="3">
    <source>
        <dbReference type="Proteomes" id="UP000247465"/>
    </source>
</evidence>
<accession>A0A2Z4AER7</accession>
<dbReference type="Pfam" id="PF11932">
    <property type="entry name" value="DUF3450"/>
    <property type="match status" value="1"/>
</dbReference>